<dbReference type="EMBL" id="UGSO01000001">
    <property type="protein sequence ID" value="SUB15827.1"/>
    <property type="molecule type" value="Genomic_DNA"/>
</dbReference>
<proteinExistence type="predicted"/>
<evidence type="ECO:0000313" key="2">
    <source>
        <dbReference type="EMBL" id="SUB15827.1"/>
    </source>
</evidence>
<dbReference type="InterPro" id="IPR013783">
    <property type="entry name" value="Ig-like_fold"/>
</dbReference>
<protein>
    <recommendedName>
        <fullName evidence="1">Ig-like domain-containing protein</fullName>
    </recommendedName>
</protein>
<name>A0A379ADB8_ENTAG</name>
<feature type="domain" description="Ig-like" evidence="1">
    <location>
        <begin position="147"/>
        <end position="168"/>
    </location>
</feature>
<keyword evidence="3" id="KW-1185">Reference proteome</keyword>
<dbReference type="NCBIfam" id="NF033510">
    <property type="entry name" value="Ca_tandemer"/>
    <property type="match status" value="2"/>
</dbReference>
<dbReference type="InterPro" id="IPR022038">
    <property type="entry name" value="Ig-like_bact"/>
</dbReference>
<evidence type="ECO:0000313" key="3">
    <source>
        <dbReference type="Proteomes" id="UP000254640"/>
    </source>
</evidence>
<accession>A0A379ADB8</accession>
<feature type="domain" description="Ig-like" evidence="1">
    <location>
        <begin position="21"/>
        <end position="70"/>
    </location>
</feature>
<dbReference type="Pfam" id="PF12245">
    <property type="entry name" value="Big_3_2"/>
    <property type="match status" value="2"/>
</dbReference>
<dbReference type="Proteomes" id="UP000254640">
    <property type="component" value="Unassembled WGS sequence"/>
</dbReference>
<reference evidence="2 3" key="1">
    <citation type="submission" date="2018-06" db="EMBL/GenBank/DDBJ databases">
        <authorList>
            <consortium name="Pathogen Informatics"/>
            <person name="Doyle S."/>
        </authorList>
    </citation>
    <scope>NUCLEOTIDE SEQUENCE [LARGE SCALE GENOMIC DNA]</scope>
    <source>
        <strain evidence="2 3">NCTC9381</strain>
    </source>
</reference>
<dbReference type="AlphaFoldDB" id="A0A379ADB8"/>
<organism evidence="2 3">
    <name type="scientific">Enterobacter agglomerans</name>
    <name type="common">Erwinia herbicola</name>
    <name type="synonym">Pantoea agglomerans</name>
    <dbReference type="NCBI Taxonomy" id="549"/>
    <lineage>
        <taxon>Bacteria</taxon>
        <taxon>Pseudomonadati</taxon>
        <taxon>Pseudomonadota</taxon>
        <taxon>Gammaproteobacteria</taxon>
        <taxon>Enterobacterales</taxon>
        <taxon>Erwiniaceae</taxon>
        <taxon>Pantoea</taxon>
        <taxon>Pantoea agglomerans group</taxon>
    </lineage>
</organism>
<dbReference type="Gene3D" id="2.60.40.10">
    <property type="entry name" value="Immunoglobulins"/>
    <property type="match status" value="2"/>
</dbReference>
<gene>
    <name evidence="2" type="ORF">NCTC9381_01721</name>
</gene>
<sequence>MISGVVNNVAQGSVVTLLVGNSQVTATVGAGGAFSATVTPDILGTLAQGNLTVGASVTDAAGNTASTSAGIRVDTLLPTITVNPLFGDGLLNVADSLVTQVIGGVIGGAEAGSRVVVSVGSQQLVTATDANGNFNVSLTPALLQGIADGNLTVGISVTDSAGNTNSTTAGALVGIHNLPKVTLSPLFGDGVLNLAESLVTQTISGTGLRAGCG</sequence>
<evidence type="ECO:0000259" key="1">
    <source>
        <dbReference type="Pfam" id="PF12245"/>
    </source>
</evidence>